<dbReference type="GO" id="GO:0004934">
    <property type="term" value="F:mating-type alpha-factor pheromone receptor activity"/>
    <property type="evidence" value="ECO:0007669"/>
    <property type="project" value="InterPro"/>
</dbReference>
<accession>A0A4S4MRS0</accession>
<keyword evidence="9" id="KW-0807">Transducer</keyword>
<name>A0A4S4MRS0_9APHY</name>
<dbReference type="AlphaFoldDB" id="A0A4S4MRS0"/>
<gene>
    <name evidence="12" type="ORF">EUX98_g5709</name>
</gene>
<evidence type="ECO:0000256" key="3">
    <source>
        <dbReference type="ARBA" id="ARBA00022507"/>
    </source>
</evidence>
<evidence type="ECO:0008006" key="14">
    <source>
        <dbReference type="Google" id="ProtNLM"/>
    </source>
</evidence>
<protein>
    <recommendedName>
        <fullName evidence="14">G-protein coupled receptors family 1 profile domain-containing protein</fullName>
    </recommendedName>
</protein>
<keyword evidence="8" id="KW-0675">Receptor</keyword>
<dbReference type="PANTHER" id="PTHR28097">
    <property type="entry name" value="PHEROMONE A FACTOR RECEPTOR"/>
    <property type="match status" value="1"/>
</dbReference>
<keyword evidence="13" id="KW-1185">Reference proteome</keyword>
<feature type="transmembrane region" description="Helical" evidence="11">
    <location>
        <begin position="156"/>
        <end position="179"/>
    </location>
</feature>
<feature type="region of interest" description="Disordered" evidence="10">
    <location>
        <begin position="432"/>
        <end position="459"/>
    </location>
</feature>
<dbReference type="GO" id="GO:0005886">
    <property type="term" value="C:plasma membrane"/>
    <property type="evidence" value="ECO:0007669"/>
    <property type="project" value="TreeGrafter"/>
</dbReference>
<feature type="transmembrane region" description="Helical" evidence="11">
    <location>
        <begin position="78"/>
        <end position="96"/>
    </location>
</feature>
<dbReference type="InterPro" id="IPR000481">
    <property type="entry name" value="GPCR_Pheromne_B_alpha_rcpt"/>
</dbReference>
<evidence type="ECO:0000313" key="12">
    <source>
        <dbReference type="EMBL" id="THH28485.1"/>
    </source>
</evidence>
<keyword evidence="4 11" id="KW-0812">Transmembrane</keyword>
<feature type="transmembrane region" description="Helical" evidence="11">
    <location>
        <begin position="273"/>
        <end position="290"/>
    </location>
</feature>
<evidence type="ECO:0000256" key="6">
    <source>
        <dbReference type="ARBA" id="ARBA00023040"/>
    </source>
</evidence>
<organism evidence="12 13">
    <name type="scientific">Antrodiella citrinella</name>
    <dbReference type="NCBI Taxonomy" id="2447956"/>
    <lineage>
        <taxon>Eukaryota</taxon>
        <taxon>Fungi</taxon>
        <taxon>Dikarya</taxon>
        <taxon>Basidiomycota</taxon>
        <taxon>Agaricomycotina</taxon>
        <taxon>Agaricomycetes</taxon>
        <taxon>Polyporales</taxon>
        <taxon>Steccherinaceae</taxon>
        <taxon>Antrodiella</taxon>
    </lineage>
</organism>
<comment type="caution">
    <text evidence="12">The sequence shown here is derived from an EMBL/GenBank/DDBJ whole genome shotgun (WGS) entry which is preliminary data.</text>
</comment>
<feature type="transmembrane region" description="Helical" evidence="11">
    <location>
        <begin position="12"/>
        <end position="30"/>
    </location>
</feature>
<dbReference type="OrthoDB" id="2874149at2759"/>
<feature type="compositionally biased region" description="Polar residues" evidence="10">
    <location>
        <begin position="376"/>
        <end position="387"/>
    </location>
</feature>
<dbReference type="PRINTS" id="PR00901">
    <property type="entry name" value="PHEROMONEBAR"/>
</dbReference>
<feature type="transmembrane region" description="Helical" evidence="11">
    <location>
        <begin position="116"/>
        <end position="136"/>
    </location>
</feature>
<reference evidence="12 13" key="1">
    <citation type="submission" date="2019-02" db="EMBL/GenBank/DDBJ databases">
        <title>Genome sequencing of the rare red list fungi Antrodiella citrinella (Flaviporus citrinellus).</title>
        <authorList>
            <person name="Buettner E."/>
            <person name="Kellner H."/>
        </authorList>
    </citation>
    <scope>NUCLEOTIDE SEQUENCE [LARGE SCALE GENOMIC DNA]</scope>
    <source>
        <strain evidence="12 13">DSM 108506</strain>
    </source>
</reference>
<evidence type="ECO:0000256" key="1">
    <source>
        <dbReference type="ARBA" id="ARBA00004141"/>
    </source>
</evidence>
<dbReference type="PRINTS" id="PR00899">
    <property type="entry name" value="GPCRSTE3"/>
</dbReference>
<keyword evidence="3" id="KW-0589">Pheromone response</keyword>
<feature type="region of interest" description="Disordered" evidence="10">
    <location>
        <begin position="373"/>
        <end position="397"/>
    </location>
</feature>
<evidence type="ECO:0000256" key="11">
    <source>
        <dbReference type="SAM" id="Phobius"/>
    </source>
</evidence>
<keyword evidence="5 11" id="KW-1133">Transmembrane helix</keyword>
<evidence type="ECO:0000256" key="5">
    <source>
        <dbReference type="ARBA" id="ARBA00022989"/>
    </source>
</evidence>
<evidence type="ECO:0000256" key="2">
    <source>
        <dbReference type="ARBA" id="ARBA00011085"/>
    </source>
</evidence>
<comment type="subcellular location">
    <subcellularLocation>
        <location evidence="1">Membrane</location>
        <topology evidence="1">Multi-pass membrane protein</topology>
    </subcellularLocation>
</comment>
<dbReference type="GO" id="GO:0000750">
    <property type="term" value="P:pheromone-dependent signal transduction involved in conjugation with cellular fusion"/>
    <property type="evidence" value="ECO:0007669"/>
    <property type="project" value="TreeGrafter"/>
</dbReference>
<evidence type="ECO:0000256" key="10">
    <source>
        <dbReference type="SAM" id="MobiDB-lite"/>
    </source>
</evidence>
<evidence type="ECO:0000256" key="7">
    <source>
        <dbReference type="ARBA" id="ARBA00023136"/>
    </source>
</evidence>
<feature type="transmembrane region" description="Helical" evidence="11">
    <location>
        <begin position="210"/>
        <end position="230"/>
    </location>
</feature>
<dbReference type="Proteomes" id="UP000308730">
    <property type="component" value="Unassembled WGS sequence"/>
</dbReference>
<evidence type="ECO:0000313" key="13">
    <source>
        <dbReference type="Proteomes" id="UP000308730"/>
    </source>
</evidence>
<dbReference type="EMBL" id="SGPM01000176">
    <property type="protein sequence ID" value="THH28485.1"/>
    <property type="molecule type" value="Genomic_DNA"/>
</dbReference>
<dbReference type="PANTHER" id="PTHR28097:SF1">
    <property type="entry name" value="PHEROMONE A FACTOR RECEPTOR"/>
    <property type="match status" value="1"/>
</dbReference>
<keyword evidence="7 11" id="KW-0472">Membrane</keyword>
<feature type="compositionally biased region" description="Basic and acidic residues" evidence="10">
    <location>
        <begin position="432"/>
        <end position="441"/>
    </location>
</feature>
<keyword evidence="6" id="KW-0297">G-protein coupled receptor</keyword>
<evidence type="ECO:0000256" key="9">
    <source>
        <dbReference type="ARBA" id="ARBA00023224"/>
    </source>
</evidence>
<dbReference type="Pfam" id="PF02076">
    <property type="entry name" value="STE3"/>
    <property type="match status" value="1"/>
</dbReference>
<sequence>MVSWQIEADFIAGFSLLGFILCYIPLLWHFQAWNVGCILYIFWAGTQCLNQFINIMVWRDNAVNFAPVWCDISTRFMWMARTGGLAAGLIIARRLCMITTGITVRGTRRDKMRSVAIDLTIGLGIPIAQLIIYWFLQGHRFDLYEDFGCYVTAPQTWLYIVLYSIWPIIIGLISAYYSIRTLIAFSRRRKEFSELLVSNNNLTFNRYARLMIMACLEVVCTVPLGIWVLVETPVTYKYIGLADLHSGFSRVRQYPLGEWLNIPGVRKGLSTVSWLYIAEALLFFALFGFAEEARRHYYSAYVSVAKTLGISTVSTSSTGFTATGSKMASSGFGRVTIPTFLQRSKRDSMGSFSDRLSTAISVGDFGAYDEKAPYSPSDSTAGSSTYLGSPIDEKKKEGASIDIPEIARPEPALDVESIHRLSGTISPVLSHHSELDVEAQREAPSVELPSSVRNSFDMV</sequence>
<proteinExistence type="inferred from homology"/>
<dbReference type="InterPro" id="IPR001499">
    <property type="entry name" value="GPCR_STE3"/>
</dbReference>
<evidence type="ECO:0000256" key="8">
    <source>
        <dbReference type="ARBA" id="ARBA00023170"/>
    </source>
</evidence>
<evidence type="ECO:0000256" key="4">
    <source>
        <dbReference type="ARBA" id="ARBA00022692"/>
    </source>
</evidence>
<dbReference type="CDD" id="cd14966">
    <property type="entry name" value="7tmD_STE3"/>
    <property type="match status" value="1"/>
</dbReference>
<feature type="transmembrane region" description="Helical" evidence="11">
    <location>
        <begin position="37"/>
        <end position="58"/>
    </location>
</feature>
<comment type="similarity">
    <text evidence="2">Belongs to the G-protein coupled receptor 4 family.</text>
</comment>